<evidence type="ECO:0000313" key="2">
    <source>
        <dbReference type="Proteomes" id="UP000694660"/>
    </source>
</evidence>
<comment type="caution">
    <text evidence="1">The sequence shown here is derived from an EMBL/GenBank/DDBJ whole genome shotgun (WGS) entry which is preliminary data.</text>
</comment>
<dbReference type="InterPro" id="IPR006311">
    <property type="entry name" value="TAT_signal"/>
</dbReference>
<dbReference type="PROSITE" id="PS51318">
    <property type="entry name" value="TAT"/>
    <property type="match status" value="1"/>
</dbReference>
<dbReference type="RefSeq" id="WP_214363762.1">
    <property type="nucleotide sequence ID" value="NZ_JAEKFT010000039.1"/>
</dbReference>
<dbReference type="AlphaFoldDB" id="A0A944HAU5"/>
<keyword evidence="2" id="KW-1185">Reference proteome</keyword>
<dbReference type="InterPro" id="IPR019546">
    <property type="entry name" value="TAT_signal_bac_arc"/>
</dbReference>
<proteinExistence type="predicted"/>
<evidence type="ECO:0000313" key="1">
    <source>
        <dbReference type="EMBL" id="MBT0963835.1"/>
    </source>
</evidence>
<name>A0A944HAU5_DENI1</name>
<organism evidence="1 2">
    <name type="scientific">Denitromonas iodatirespirans</name>
    <dbReference type="NCBI Taxonomy" id="2795389"/>
    <lineage>
        <taxon>Bacteria</taxon>
        <taxon>Pseudomonadati</taxon>
        <taxon>Pseudomonadota</taxon>
        <taxon>Betaproteobacteria</taxon>
        <taxon>Rhodocyclales</taxon>
        <taxon>Zoogloeaceae</taxon>
        <taxon>Denitromonas</taxon>
    </lineage>
</organism>
<dbReference type="EMBL" id="JAEKFT010000039">
    <property type="protein sequence ID" value="MBT0963835.1"/>
    <property type="molecule type" value="Genomic_DNA"/>
</dbReference>
<sequence>MTQITTMTPDVLQAIEHVGRLGRRDFLKFSAAAAGLAAAGGLFAPLASAADLPPGIRHLSGPEYAVFHRLMEVALPTRGTALVPTARIPVLQTLDGALLATMEAHILKGLKGGIAYFNEGPTAMFGKPFVALSDIEARAFCDIWADSDELPQRALVVGLKKLVGLAYWANPPTWAPLGYDGPVTDKWNLKSLGNAPMPTA</sequence>
<reference evidence="2" key="1">
    <citation type="journal article" date="2022" name="ISME J.">
        <title>Genetic and phylogenetic analysis of dissimilatory iodate-reducing bacteria identifies potential niches across the world's oceans.</title>
        <authorList>
            <person name="Reyes-Umana V."/>
            <person name="Henning Z."/>
            <person name="Lee K."/>
            <person name="Barnum T.P."/>
            <person name="Coates J.D."/>
        </authorList>
    </citation>
    <scope>NUCLEOTIDE SEQUENCE [LARGE SCALE GENOMIC DNA]</scope>
    <source>
        <strain evidence="2">IR12</strain>
    </source>
</reference>
<gene>
    <name evidence="1" type="ORF">I8J34_21865</name>
</gene>
<protein>
    <submittedName>
        <fullName evidence="1">Twin-arginine translocation signal domain-containing protein</fullName>
    </submittedName>
</protein>
<dbReference type="NCBIfam" id="TIGR01409">
    <property type="entry name" value="TAT_signal_seq"/>
    <property type="match status" value="1"/>
</dbReference>
<accession>A0A944HAU5</accession>
<dbReference type="Proteomes" id="UP000694660">
    <property type="component" value="Unassembled WGS sequence"/>
</dbReference>